<dbReference type="PIRSF" id="PIRSF007487">
    <property type="entry name" value="Competence-induced_CoiA_bac"/>
    <property type="match status" value="1"/>
</dbReference>
<dbReference type="AlphaFoldDB" id="A0A6B3VR87"/>
<dbReference type="InterPro" id="IPR010330">
    <property type="entry name" value="CoiA_nuc"/>
</dbReference>
<evidence type="ECO:0000259" key="2">
    <source>
        <dbReference type="Pfam" id="PF25164"/>
    </source>
</evidence>
<feature type="domain" description="Competence protein CoiA nuclease-like" evidence="1">
    <location>
        <begin position="68"/>
        <end position="224"/>
    </location>
</feature>
<evidence type="ECO:0000259" key="3">
    <source>
        <dbReference type="Pfam" id="PF25166"/>
    </source>
</evidence>
<comment type="caution">
    <text evidence="5">The sequence shown here is derived from an EMBL/GenBank/DDBJ whole genome shotgun (WGS) entry which is preliminary data.</text>
</comment>
<dbReference type="EMBL" id="JACEIO010000007">
    <property type="protein sequence ID" value="MBA4536442.1"/>
    <property type="molecule type" value="Genomic_DNA"/>
</dbReference>
<evidence type="ECO:0000313" key="5">
    <source>
        <dbReference type="EMBL" id="NEY80810.1"/>
    </source>
</evidence>
<evidence type="ECO:0000313" key="4">
    <source>
        <dbReference type="EMBL" id="MBA4536442.1"/>
    </source>
</evidence>
<protein>
    <submittedName>
        <fullName evidence="5">Competence protein CoiA</fullName>
    </submittedName>
</protein>
<dbReference type="Pfam" id="PF25166">
    <property type="entry name" value="CoiA_C"/>
    <property type="match status" value="1"/>
</dbReference>
<evidence type="ECO:0000313" key="6">
    <source>
        <dbReference type="Proteomes" id="UP000472971"/>
    </source>
</evidence>
<dbReference type="InterPro" id="IPR057253">
    <property type="entry name" value="CoiA-like_N"/>
</dbReference>
<dbReference type="EMBL" id="JAAIWN010000007">
    <property type="protein sequence ID" value="NEY80810.1"/>
    <property type="molecule type" value="Genomic_DNA"/>
</dbReference>
<evidence type="ECO:0000313" key="7">
    <source>
        <dbReference type="Proteomes" id="UP000570010"/>
    </source>
</evidence>
<evidence type="ECO:0000259" key="1">
    <source>
        <dbReference type="Pfam" id="PF06054"/>
    </source>
</evidence>
<keyword evidence="6" id="KW-1185">Reference proteome</keyword>
<dbReference type="RefSeq" id="WP_163240581.1">
    <property type="nucleotide sequence ID" value="NZ_CP082780.1"/>
</dbReference>
<proteinExistence type="predicted"/>
<sequence>MLIATTKNGLLFSLANQKDRPFLLKLRQSEEFFCPCCNEKVVLKLGTKRIFHFSHQRGSECRFQMEPETEYHLAGKLQLYYWLQQQHVNPLLEPYEKKIQQRPDLLFTYRNRTYVIEYQCSPISEQLFMKRTKQYILHGYNPIWVIGAKQIKRKSGRSYSLSNFQSMFLAEILKKQWIIRSYCPDTAHFITLHQILPLSIRNVLANIDIAKASKMSIQTMLSPHFKAPPFAREWLASLQTYKKNMLHSPTAYKNPIIQELYQHGETLTSLPPEIGLPVPSAPLVYSPPIIWQIYLYLDLLKEKQINDLIYVQDVYEVFKRRLVKGDIKIRKIPFYSTSHYLEVIKEYIHLLEKVDVLKKLATDTFKVKRKIIALKEKERQFNDDYYETMINDHFISIRERS</sequence>
<reference evidence="4 7" key="2">
    <citation type="submission" date="2020-07" db="EMBL/GenBank/DDBJ databases">
        <authorList>
            <person name="Feng H."/>
        </authorList>
    </citation>
    <scope>NUCLEOTIDE SEQUENCE [LARGE SCALE GENOMIC DNA]</scope>
    <source>
        <strain evidence="4">S-12</strain>
        <strain evidence="7">s-12</strain>
    </source>
</reference>
<name>A0A6B3VR87_9BACI</name>
<organism evidence="5 6">
    <name type="scientific">Bacillus aquiflavi</name>
    <dbReference type="NCBI Taxonomy" id="2672567"/>
    <lineage>
        <taxon>Bacteria</taxon>
        <taxon>Bacillati</taxon>
        <taxon>Bacillota</taxon>
        <taxon>Bacilli</taxon>
        <taxon>Bacillales</taxon>
        <taxon>Bacillaceae</taxon>
        <taxon>Bacillus</taxon>
    </lineage>
</organism>
<reference evidence="5 6" key="1">
    <citation type="submission" date="2020-02" db="EMBL/GenBank/DDBJ databases">
        <title>Bacillus aquiflavi sp. nov., isolated from yellow water of strong flavor Chinese baijiu in Yibin region of China.</title>
        <authorList>
            <person name="Xie J."/>
        </authorList>
    </citation>
    <scope>NUCLEOTIDE SEQUENCE [LARGE SCALE GENOMIC DNA]</scope>
    <source>
        <strain evidence="5 6">3H-10</strain>
    </source>
</reference>
<dbReference type="InterPro" id="IPR057252">
    <property type="entry name" value="CoiA_C"/>
</dbReference>
<dbReference type="Proteomes" id="UP000570010">
    <property type="component" value="Unassembled WGS sequence"/>
</dbReference>
<dbReference type="Proteomes" id="UP000472971">
    <property type="component" value="Unassembled WGS sequence"/>
</dbReference>
<dbReference type="Pfam" id="PF06054">
    <property type="entry name" value="CoiA_nuc"/>
    <property type="match status" value="1"/>
</dbReference>
<dbReference type="InterPro" id="IPR021176">
    <property type="entry name" value="Competence-induced_CoiA"/>
</dbReference>
<accession>A0A6B3VR87</accession>
<feature type="domain" description="Competence protein CoiA-like N-terminal" evidence="2">
    <location>
        <begin position="17"/>
        <end position="63"/>
    </location>
</feature>
<dbReference type="Pfam" id="PF25164">
    <property type="entry name" value="CoiA_N"/>
    <property type="match status" value="1"/>
</dbReference>
<feature type="domain" description="Competence protein CoiA C-terminal" evidence="3">
    <location>
        <begin position="234"/>
        <end position="373"/>
    </location>
</feature>
<gene>
    <name evidence="5" type="ORF">G4D64_04565</name>
    <name evidence="4" type="ORF">H1Z61_04600</name>
</gene>